<reference evidence="1" key="1">
    <citation type="submission" date="2022-11" db="EMBL/GenBank/DDBJ databases">
        <authorList>
            <person name="Hyden B.L."/>
            <person name="Feng K."/>
            <person name="Yates T."/>
            <person name="Jawdy S."/>
            <person name="Smart L.B."/>
            <person name="Muchero W."/>
        </authorList>
    </citation>
    <scope>NUCLEOTIDE SEQUENCE</scope>
    <source>
        <tissue evidence="1">Shoot tip</tissue>
    </source>
</reference>
<protein>
    <submittedName>
        <fullName evidence="1">Uncharacterized protein</fullName>
    </submittedName>
</protein>
<sequence>MKKLRKKQFKVPIFQEELKKPLEVSAFQ</sequence>
<keyword evidence="2" id="KW-1185">Reference proteome</keyword>
<evidence type="ECO:0000313" key="2">
    <source>
        <dbReference type="Proteomes" id="UP001151532"/>
    </source>
</evidence>
<comment type="caution">
    <text evidence="1">The sequence shown here is derived from an EMBL/GenBank/DDBJ whole genome shotgun (WGS) entry which is preliminary data.</text>
</comment>
<name>A0A9Q0TU14_SALPP</name>
<dbReference type="Proteomes" id="UP001151532">
    <property type="component" value="Chromosome 10"/>
</dbReference>
<dbReference type="AlphaFoldDB" id="A0A9Q0TU14"/>
<evidence type="ECO:0000313" key="1">
    <source>
        <dbReference type="EMBL" id="KAJ6717875.1"/>
    </source>
</evidence>
<reference evidence="1" key="2">
    <citation type="journal article" date="2023" name="Int. J. Mol. Sci.">
        <title>De Novo Assembly and Annotation of 11 Diverse Shrub Willow (Salix) Genomes Reveals Novel Gene Organization in Sex-Linked Regions.</title>
        <authorList>
            <person name="Hyden B."/>
            <person name="Feng K."/>
            <person name="Yates T.B."/>
            <person name="Jawdy S."/>
            <person name="Cereghino C."/>
            <person name="Smart L.B."/>
            <person name="Muchero W."/>
        </authorList>
    </citation>
    <scope>NUCLEOTIDE SEQUENCE</scope>
    <source>
        <tissue evidence="1">Shoot tip</tissue>
    </source>
</reference>
<proteinExistence type="predicted"/>
<gene>
    <name evidence="1" type="ORF">OIU79_005917</name>
</gene>
<organism evidence="1 2">
    <name type="scientific">Salix purpurea</name>
    <name type="common">Purple osier willow</name>
    <dbReference type="NCBI Taxonomy" id="77065"/>
    <lineage>
        <taxon>Eukaryota</taxon>
        <taxon>Viridiplantae</taxon>
        <taxon>Streptophyta</taxon>
        <taxon>Embryophyta</taxon>
        <taxon>Tracheophyta</taxon>
        <taxon>Spermatophyta</taxon>
        <taxon>Magnoliopsida</taxon>
        <taxon>eudicotyledons</taxon>
        <taxon>Gunneridae</taxon>
        <taxon>Pentapetalae</taxon>
        <taxon>rosids</taxon>
        <taxon>fabids</taxon>
        <taxon>Malpighiales</taxon>
        <taxon>Salicaceae</taxon>
        <taxon>Saliceae</taxon>
        <taxon>Salix</taxon>
    </lineage>
</organism>
<dbReference type="EMBL" id="JAPFFK010000014">
    <property type="protein sequence ID" value="KAJ6717875.1"/>
    <property type="molecule type" value="Genomic_DNA"/>
</dbReference>
<accession>A0A9Q0TU14</accession>